<keyword evidence="3" id="KW-1185">Reference proteome</keyword>
<sequence length="636" mass="69818">MGVSSDRWTAWDLTRRISPRDQVRVMVREADGQLHINQYPRLFRVGPDAPTTPWCIRLADAAHNFRLLCFDFDAKTPDAVENAVDDCDALSGVLDELLIAHVVCQSSAGGGRHVWIGVAGGASAAIVAAVAREAHATYETLDHGMLLNPAEGAARPPGAPHRDGSTSTVLRGRADVLAALTTTPGELERLAVVLGERKPALRHVDTRPSGPVDGSHRTHRDLSKTGEGHMSTIDGGSNPSWTAFMCLLTAASAGWTLGDVAHAAKTAPGMEHFRTKNTGRGSRRPRSAGEARDRLARQWAKAQQYAALQRPLPAAQEPQDLTELSAIVTDVDDLLTRLRVNAGRWGRTEAAISQRTILIALAYLTLQTGKHAVAASIRDLALMSGLGRTTAATALHVLAEAGFIQRVRGADGGNAAEWELIRKFSTIPGTVRSQPFNNPRPPTELFALRAELVRTIEHQLTDQLHDLFTRKGLGHLAGRIYALFREHAALTIDSAARLLGVSSRHTAMILSRLRQYRLIVKHSEGWARSRRDLRTVAARVLGVEGLLEVRRDAYGAEREVWAWWQAEYATMISTPRQRPRRPHVSSRPLFEASTPGERVWPRYPRSPDGRADHRQAREYVDDGVLNPQSRWQLSAA</sequence>
<accession>A0A3A5MYQ3</accession>
<evidence type="ECO:0000313" key="2">
    <source>
        <dbReference type="EMBL" id="RJT90264.1"/>
    </source>
</evidence>
<feature type="compositionally biased region" description="Basic and acidic residues" evidence="1">
    <location>
        <begin position="605"/>
        <end position="620"/>
    </location>
</feature>
<protein>
    <submittedName>
        <fullName evidence="2">Uncharacterized protein</fullName>
    </submittedName>
</protein>
<organism evidence="2 3">
    <name type="scientific">Cryobacterium melibiosiphilum</name>
    <dbReference type="NCBI Taxonomy" id="995039"/>
    <lineage>
        <taxon>Bacteria</taxon>
        <taxon>Bacillati</taxon>
        <taxon>Actinomycetota</taxon>
        <taxon>Actinomycetes</taxon>
        <taxon>Micrococcales</taxon>
        <taxon>Microbacteriaceae</taxon>
        <taxon>Cryobacterium</taxon>
    </lineage>
</organism>
<proteinExistence type="predicted"/>
<dbReference type="InterPro" id="IPR036390">
    <property type="entry name" value="WH_DNA-bd_sf"/>
</dbReference>
<dbReference type="OrthoDB" id="3211423at2"/>
<feature type="region of interest" description="Disordered" evidence="1">
    <location>
        <begin position="203"/>
        <end position="234"/>
    </location>
</feature>
<comment type="caution">
    <text evidence="2">The sequence shown here is derived from an EMBL/GenBank/DDBJ whole genome shotgun (WGS) entry which is preliminary data.</text>
</comment>
<feature type="region of interest" description="Disordered" evidence="1">
    <location>
        <begin position="268"/>
        <end position="293"/>
    </location>
</feature>
<name>A0A3A5MYQ3_9MICO</name>
<feature type="compositionally biased region" description="Basic residues" evidence="1">
    <location>
        <begin position="275"/>
        <end position="286"/>
    </location>
</feature>
<dbReference type="InterPro" id="IPR036388">
    <property type="entry name" value="WH-like_DNA-bd_sf"/>
</dbReference>
<dbReference type="CDD" id="cd00525">
    <property type="entry name" value="AE_Prim_S_like"/>
    <property type="match status" value="1"/>
</dbReference>
<dbReference type="SUPFAM" id="SSF46785">
    <property type="entry name" value="Winged helix' DNA-binding domain"/>
    <property type="match status" value="1"/>
</dbReference>
<feature type="compositionally biased region" description="Basic and acidic residues" evidence="1">
    <location>
        <begin position="214"/>
        <end position="227"/>
    </location>
</feature>
<evidence type="ECO:0000256" key="1">
    <source>
        <dbReference type="SAM" id="MobiDB-lite"/>
    </source>
</evidence>
<dbReference type="EMBL" id="QZVS01000062">
    <property type="protein sequence ID" value="RJT90264.1"/>
    <property type="molecule type" value="Genomic_DNA"/>
</dbReference>
<feature type="region of interest" description="Disordered" evidence="1">
    <location>
        <begin position="576"/>
        <end position="621"/>
    </location>
</feature>
<dbReference type="AlphaFoldDB" id="A0A3A5MYQ3"/>
<evidence type="ECO:0000313" key="3">
    <source>
        <dbReference type="Proteomes" id="UP000272015"/>
    </source>
</evidence>
<dbReference type="Proteomes" id="UP000272015">
    <property type="component" value="Unassembled WGS sequence"/>
</dbReference>
<gene>
    <name evidence="2" type="ORF">D6T64_04380</name>
</gene>
<reference evidence="2 3" key="1">
    <citation type="submission" date="2018-09" db="EMBL/GenBank/DDBJ databases">
        <title>Novel species of Cryobacterium.</title>
        <authorList>
            <person name="Liu Q."/>
            <person name="Xin Y.-H."/>
        </authorList>
    </citation>
    <scope>NUCLEOTIDE SEQUENCE [LARGE SCALE GENOMIC DNA]</scope>
    <source>
        <strain evidence="2 3">Hh39</strain>
    </source>
</reference>
<dbReference type="Gene3D" id="1.10.10.10">
    <property type="entry name" value="Winged helix-like DNA-binding domain superfamily/Winged helix DNA-binding domain"/>
    <property type="match status" value="1"/>
</dbReference>